<comment type="caution">
    <text evidence="2">The sequence shown here is derived from an EMBL/GenBank/DDBJ whole genome shotgun (WGS) entry which is preliminary data.</text>
</comment>
<name>A0AA93BZM0_9GAMM</name>
<dbReference type="AlphaFoldDB" id="A0AA93BZM0"/>
<sequence>MNRLFKLLVGVCVVLVASFVLLHLGTDRHPRAIAVNEPPMECEDTPDIANDCVNDNGDDTSADPAPELTLPNTQG</sequence>
<dbReference type="Proteomes" id="UP000284338">
    <property type="component" value="Unassembled WGS sequence"/>
</dbReference>
<organism evidence="2 3">
    <name type="scientific">Serratia inhibens</name>
    <dbReference type="NCBI Taxonomy" id="2338073"/>
    <lineage>
        <taxon>Bacteria</taxon>
        <taxon>Pseudomonadati</taxon>
        <taxon>Pseudomonadota</taxon>
        <taxon>Gammaproteobacteria</taxon>
        <taxon>Enterobacterales</taxon>
        <taxon>Yersiniaceae</taxon>
        <taxon>Serratia</taxon>
    </lineage>
</organism>
<feature type="region of interest" description="Disordered" evidence="1">
    <location>
        <begin position="46"/>
        <end position="75"/>
    </location>
</feature>
<gene>
    <name evidence="2" type="ORF">D4100_03655</name>
</gene>
<dbReference type="EMBL" id="QYYG01000001">
    <property type="protein sequence ID" value="RJF57881.1"/>
    <property type="molecule type" value="Genomic_DNA"/>
</dbReference>
<dbReference type="RefSeq" id="WP_119803123.1">
    <property type="nucleotide sequence ID" value="NZ_QYYG01000001.1"/>
</dbReference>
<evidence type="ECO:0000313" key="2">
    <source>
        <dbReference type="EMBL" id="RJF57881.1"/>
    </source>
</evidence>
<protein>
    <submittedName>
        <fullName evidence="2">Uncharacterized protein</fullName>
    </submittedName>
</protein>
<evidence type="ECO:0000313" key="3">
    <source>
        <dbReference type="Proteomes" id="UP000284338"/>
    </source>
</evidence>
<accession>A0AA93BZM0</accession>
<evidence type="ECO:0000256" key="1">
    <source>
        <dbReference type="SAM" id="MobiDB-lite"/>
    </source>
</evidence>
<keyword evidence="3" id="KW-1185">Reference proteome</keyword>
<reference evidence="2 3" key="1">
    <citation type="submission" date="2018-09" db="EMBL/GenBank/DDBJ databases">
        <title>Draft genome of a novel serratia sp. strain with antifungal activity.</title>
        <authorList>
            <person name="Dichmann S.I."/>
            <person name="Park B.P."/>
            <person name="Pathiraja D."/>
            <person name="Choi I.-G."/>
            <person name="Stougaard P."/>
            <person name="Hennessy R.C."/>
        </authorList>
    </citation>
    <scope>NUCLEOTIDE SEQUENCE [LARGE SCALE GENOMIC DNA]</scope>
    <source>
        <strain evidence="2 3">S40</strain>
    </source>
</reference>
<proteinExistence type="predicted"/>